<evidence type="ECO:0000259" key="2">
    <source>
        <dbReference type="Pfam" id="PF08327"/>
    </source>
</evidence>
<comment type="caution">
    <text evidence="3">The sequence shown here is derived from an EMBL/GenBank/DDBJ whole genome shotgun (WGS) entry which is preliminary data.</text>
</comment>
<feature type="domain" description="Activator of Hsp90 ATPase homologue 1/2-like C-terminal" evidence="2">
    <location>
        <begin position="22"/>
        <end position="166"/>
    </location>
</feature>
<name>A0ABT1QPT3_9GAMM</name>
<dbReference type="InterPro" id="IPR013538">
    <property type="entry name" value="ASHA1/2-like_C"/>
</dbReference>
<dbReference type="SUPFAM" id="SSF55961">
    <property type="entry name" value="Bet v1-like"/>
    <property type="match status" value="1"/>
</dbReference>
<evidence type="ECO:0000256" key="1">
    <source>
        <dbReference type="ARBA" id="ARBA00006817"/>
    </source>
</evidence>
<keyword evidence="4" id="KW-1185">Reference proteome</keyword>
<dbReference type="CDD" id="cd08896">
    <property type="entry name" value="SRPBCC_CalC_Aha1-like_3"/>
    <property type="match status" value="1"/>
</dbReference>
<dbReference type="EMBL" id="JANFQO010000004">
    <property type="protein sequence ID" value="MCQ4164291.1"/>
    <property type="molecule type" value="Genomic_DNA"/>
</dbReference>
<dbReference type="Proteomes" id="UP001165498">
    <property type="component" value="Unassembled WGS sequence"/>
</dbReference>
<reference evidence="3" key="1">
    <citation type="submission" date="2022-07" db="EMBL/GenBank/DDBJ databases">
        <title>Tahibacter sp., a new gammaproteobacterium isolated from the silt sample collected at pig farm.</title>
        <authorList>
            <person name="Chen H."/>
        </authorList>
    </citation>
    <scope>NUCLEOTIDE SEQUENCE</scope>
    <source>
        <strain evidence="3">P2K</strain>
    </source>
</reference>
<dbReference type="InterPro" id="IPR023393">
    <property type="entry name" value="START-like_dom_sf"/>
</dbReference>
<evidence type="ECO:0000313" key="3">
    <source>
        <dbReference type="EMBL" id="MCQ4164291.1"/>
    </source>
</evidence>
<evidence type="ECO:0000313" key="4">
    <source>
        <dbReference type="Proteomes" id="UP001165498"/>
    </source>
</evidence>
<protein>
    <submittedName>
        <fullName evidence="3">SRPBCC family protein</fullName>
    </submittedName>
</protein>
<dbReference type="RefSeq" id="WP_255913029.1">
    <property type="nucleotide sequence ID" value="NZ_JANFQO010000004.1"/>
</dbReference>
<dbReference type="Pfam" id="PF08327">
    <property type="entry name" value="AHSA1"/>
    <property type="match status" value="1"/>
</dbReference>
<comment type="similarity">
    <text evidence="1">Belongs to the AHA1 family.</text>
</comment>
<accession>A0ABT1QPT3</accession>
<proteinExistence type="inferred from homology"/>
<sequence>MNRALIHKPDPRFDLVLERVIDVPRKLVWQAWTQPEHLKKWFTPAPWQTVGCEIDLRPGGVFHTVMRSPEGQDFPNPGCYLEVIENERLIWTNLFAPGFRPAVEREAGKECAALNFTAVITLEDHGAGTKYTALVIHGDEKSRASHEEMGFHEGWGIALDQLVALAKTF</sequence>
<organism evidence="3 4">
    <name type="scientific">Tahibacter harae</name>
    <dbReference type="NCBI Taxonomy" id="2963937"/>
    <lineage>
        <taxon>Bacteria</taxon>
        <taxon>Pseudomonadati</taxon>
        <taxon>Pseudomonadota</taxon>
        <taxon>Gammaproteobacteria</taxon>
        <taxon>Lysobacterales</taxon>
        <taxon>Rhodanobacteraceae</taxon>
        <taxon>Tahibacter</taxon>
    </lineage>
</organism>
<dbReference type="Gene3D" id="3.30.530.20">
    <property type="match status" value="1"/>
</dbReference>
<gene>
    <name evidence="3" type="ORF">NM961_06155</name>
</gene>